<dbReference type="InterPro" id="IPR014729">
    <property type="entry name" value="Rossmann-like_a/b/a_fold"/>
</dbReference>
<protein>
    <recommendedName>
        <fullName evidence="2">Universal stress protein</fullName>
    </recommendedName>
</protein>
<keyword evidence="2" id="KW-0963">Cytoplasm</keyword>
<evidence type="ECO:0000256" key="1">
    <source>
        <dbReference type="ARBA" id="ARBA00008791"/>
    </source>
</evidence>
<dbReference type="InterPro" id="IPR006015">
    <property type="entry name" value="Universal_stress_UspA"/>
</dbReference>
<dbReference type="SUPFAM" id="SSF52402">
    <property type="entry name" value="Adenine nucleotide alpha hydrolases-like"/>
    <property type="match status" value="1"/>
</dbReference>
<feature type="domain" description="UspA" evidence="3">
    <location>
        <begin position="1"/>
        <end position="146"/>
    </location>
</feature>
<name>A0A1F6U5T9_9PROT</name>
<accession>A0A1F6U5T9</accession>
<dbReference type="PANTHER" id="PTHR46268:SF6">
    <property type="entry name" value="UNIVERSAL STRESS PROTEIN UP12"/>
    <property type="match status" value="1"/>
</dbReference>
<dbReference type="EMBL" id="MFTC01000008">
    <property type="protein sequence ID" value="OGI52753.1"/>
    <property type="molecule type" value="Genomic_DNA"/>
</dbReference>
<dbReference type="AlphaFoldDB" id="A0A1F6U5T9"/>
<dbReference type="Pfam" id="PF00582">
    <property type="entry name" value="Usp"/>
    <property type="match status" value="1"/>
</dbReference>
<evidence type="ECO:0000256" key="2">
    <source>
        <dbReference type="PIRNR" id="PIRNR006276"/>
    </source>
</evidence>
<dbReference type="Proteomes" id="UP000179037">
    <property type="component" value="Unassembled WGS sequence"/>
</dbReference>
<proteinExistence type="inferred from homology"/>
<reference evidence="4 5" key="1">
    <citation type="journal article" date="2016" name="Nat. Commun.">
        <title>Thousands of microbial genomes shed light on interconnected biogeochemical processes in an aquifer system.</title>
        <authorList>
            <person name="Anantharaman K."/>
            <person name="Brown C.T."/>
            <person name="Hug L.A."/>
            <person name="Sharon I."/>
            <person name="Castelle C.J."/>
            <person name="Probst A.J."/>
            <person name="Thomas B.C."/>
            <person name="Singh A."/>
            <person name="Wilkins M.J."/>
            <person name="Karaoz U."/>
            <person name="Brodie E.L."/>
            <person name="Williams K.H."/>
            <person name="Hubbard S.S."/>
            <person name="Banfield J.F."/>
        </authorList>
    </citation>
    <scope>NUCLEOTIDE SEQUENCE [LARGE SCALE GENOMIC DNA]</scope>
</reference>
<dbReference type="PRINTS" id="PR01438">
    <property type="entry name" value="UNVRSLSTRESS"/>
</dbReference>
<dbReference type="PANTHER" id="PTHR46268">
    <property type="entry name" value="STRESS RESPONSE PROTEIN NHAX"/>
    <property type="match status" value="1"/>
</dbReference>
<organism evidence="4 5">
    <name type="scientific">Candidatus Muproteobacteria bacterium RIFCSPLOWO2_01_FULL_60_18</name>
    <dbReference type="NCBI Taxonomy" id="1817768"/>
    <lineage>
        <taxon>Bacteria</taxon>
        <taxon>Pseudomonadati</taxon>
        <taxon>Pseudomonadota</taxon>
        <taxon>Candidatus Muproteobacteria</taxon>
    </lineage>
</organism>
<dbReference type="Gene3D" id="3.40.50.620">
    <property type="entry name" value="HUPs"/>
    <property type="match status" value="1"/>
</dbReference>
<sequence>MYQRILLPVDGSNTSDSALREAIKLASDRKAEFRIVHVIEDVVPMWDVEFLNTNEIREALRETGRRILAKAEAVAREAGIKAETRLIETSPPGARIASMIAAEAKAWPADLIVTGTHGRRGVDHLLMGSVAEGVVRISPVPVLLIRDR</sequence>
<dbReference type="STRING" id="1817768.A3A87_03920"/>
<comment type="caution">
    <text evidence="4">The sequence shown here is derived from an EMBL/GenBank/DDBJ whole genome shotgun (WGS) entry which is preliminary data.</text>
</comment>
<evidence type="ECO:0000259" key="3">
    <source>
        <dbReference type="Pfam" id="PF00582"/>
    </source>
</evidence>
<comment type="similarity">
    <text evidence="1 2">Belongs to the universal stress protein A family.</text>
</comment>
<evidence type="ECO:0000313" key="4">
    <source>
        <dbReference type="EMBL" id="OGI52753.1"/>
    </source>
</evidence>
<gene>
    <name evidence="4" type="ORF">A3A87_03920</name>
</gene>
<dbReference type="PIRSF" id="PIRSF006276">
    <property type="entry name" value="UspA"/>
    <property type="match status" value="1"/>
</dbReference>
<dbReference type="GO" id="GO:0005737">
    <property type="term" value="C:cytoplasm"/>
    <property type="evidence" value="ECO:0007669"/>
    <property type="project" value="UniProtKB-SubCell"/>
</dbReference>
<evidence type="ECO:0000313" key="5">
    <source>
        <dbReference type="Proteomes" id="UP000179037"/>
    </source>
</evidence>
<dbReference type="InterPro" id="IPR006016">
    <property type="entry name" value="UspA"/>
</dbReference>
<dbReference type="CDD" id="cd00293">
    <property type="entry name" value="USP-like"/>
    <property type="match status" value="1"/>
</dbReference>
<comment type="subcellular location">
    <subcellularLocation>
        <location evidence="2">Cytoplasm</location>
    </subcellularLocation>
</comment>